<dbReference type="PROSITE" id="PS00138">
    <property type="entry name" value="SUBTILASE_SER"/>
    <property type="match status" value="1"/>
</dbReference>
<comment type="similarity">
    <text evidence="1 5">Belongs to the peptidase S8 family.</text>
</comment>
<dbReference type="Proteomes" id="UP001299235">
    <property type="component" value="Unassembled WGS sequence"/>
</dbReference>
<evidence type="ECO:0000256" key="1">
    <source>
        <dbReference type="ARBA" id="ARBA00011073"/>
    </source>
</evidence>
<dbReference type="Gene3D" id="3.40.50.200">
    <property type="entry name" value="Peptidase S8/S53 domain"/>
    <property type="match status" value="1"/>
</dbReference>
<protein>
    <submittedName>
        <fullName evidence="7">S8 family serine peptidase</fullName>
    </submittedName>
</protein>
<evidence type="ECO:0000256" key="4">
    <source>
        <dbReference type="ARBA" id="ARBA00022825"/>
    </source>
</evidence>
<proteinExistence type="inferred from homology"/>
<dbReference type="PANTHER" id="PTHR43399">
    <property type="entry name" value="SUBTILISIN-RELATED"/>
    <property type="match status" value="1"/>
</dbReference>
<feature type="domain" description="Peptidase S8/S53" evidence="6">
    <location>
        <begin position="157"/>
        <end position="281"/>
    </location>
</feature>
<dbReference type="InterPro" id="IPR000209">
    <property type="entry name" value="Peptidase_S8/S53_dom"/>
</dbReference>
<evidence type="ECO:0000259" key="6">
    <source>
        <dbReference type="Pfam" id="PF00082"/>
    </source>
</evidence>
<dbReference type="InterPro" id="IPR036852">
    <property type="entry name" value="Peptidase_S8/S53_dom_sf"/>
</dbReference>
<name>A0ABS8EWV1_9FIRM</name>
<dbReference type="InterPro" id="IPR051048">
    <property type="entry name" value="Peptidase_S8/S53_subtilisin"/>
</dbReference>
<evidence type="ECO:0000256" key="2">
    <source>
        <dbReference type="ARBA" id="ARBA00022670"/>
    </source>
</evidence>
<dbReference type="Gene3D" id="2.60.120.1290">
    <property type="match status" value="1"/>
</dbReference>
<comment type="caution">
    <text evidence="5">Lacks conserved residue(s) required for the propagation of feature annotation.</text>
</comment>
<keyword evidence="3" id="KW-0378">Hydrolase</keyword>
<dbReference type="PROSITE" id="PS51892">
    <property type="entry name" value="SUBTILASE"/>
    <property type="match status" value="1"/>
</dbReference>
<keyword evidence="4" id="KW-0720">Serine protease</keyword>
<evidence type="ECO:0000256" key="5">
    <source>
        <dbReference type="PROSITE-ProRule" id="PRU01240"/>
    </source>
</evidence>
<dbReference type="SUPFAM" id="SSF52743">
    <property type="entry name" value="Subtilisin-like"/>
    <property type="match status" value="1"/>
</dbReference>
<keyword evidence="8" id="KW-1185">Reference proteome</keyword>
<dbReference type="PANTHER" id="PTHR43399:SF4">
    <property type="entry name" value="CELL WALL-ASSOCIATED PROTEASE"/>
    <property type="match status" value="1"/>
</dbReference>
<accession>A0ABS8EWV1</accession>
<evidence type="ECO:0000313" key="8">
    <source>
        <dbReference type="Proteomes" id="UP001299235"/>
    </source>
</evidence>
<gene>
    <name evidence="7" type="ORF">LKD42_10405</name>
</gene>
<sequence length="290" mass="31702">MISGMWKNVICVGTGNEGNTGGHISGKLGQQEERILEFGISQQEPVMNIQLWKAYFDQFQIILIHPDGESFGPLQERLGVQRILAGNTEILIYYGEPKPYTTAQEIYFDFIPKGSYVDDGVWKIRLIPQKIVEGNYHLWMPSAALLNPLTHFFSPTVDTTLTIPSTARNVVAVGAYNARLMTYAPFSGRGYTRGNTQVKPDIVAPGVDIVTTAVGGSYTGVTGTSFATPFVTGSAAIMMQYGIVQGNDPFLYGEKIRAYLQRGAQRLTALVGYPNEIVGYGALCVAESIL</sequence>
<organism evidence="7 8">
    <name type="scientific">Hominisplanchenecus faecis</name>
    <dbReference type="NCBI Taxonomy" id="2885351"/>
    <lineage>
        <taxon>Bacteria</taxon>
        <taxon>Bacillati</taxon>
        <taxon>Bacillota</taxon>
        <taxon>Clostridia</taxon>
        <taxon>Lachnospirales</taxon>
        <taxon>Lachnospiraceae</taxon>
        <taxon>Hominisplanchenecus</taxon>
    </lineage>
</organism>
<evidence type="ECO:0000256" key="3">
    <source>
        <dbReference type="ARBA" id="ARBA00022801"/>
    </source>
</evidence>
<evidence type="ECO:0000313" key="7">
    <source>
        <dbReference type="EMBL" id="MCC2149661.1"/>
    </source>
</evidence>
<reference evidence="7 8" key="1">
    <citation type="submission" date="2021-10" db="EMBL/GenBank/DDBJ databases">
        <title>Anaerobic single-cell dispensing facilitates the cultivation of human gut bacteria.</title>
        <authorList>
            <person name="Afrizal A."/>
        </authorList>
    </citation>
    <scope>NUCLEOTIDE SEQUENCE [LARGE SCALE GENOMIC DNA]</scope>
    <source>
        <strain evidence="7 8">CLA-AA-H246</strain>
    </source>
</reference>
<comment type="caution">
    <text evidence="7">The sequence shown here is derived from an EMBL/GenBank/DDBJ whole genome shotgun (WGS) entry which is preliminary data.</text>
</comment>
<keyword evidence="2" id="KW-0645">Protease</keyword>
<dbReference type="InterPro" id="IPR023828">
    <property type="entry name" value="Peptidase_S8_Ser-AS"/>
</dbReference>
<dbReference type="Pfam" id="PF00082">
    <property type="entry name" value="Peptidase_S8"/>
    <property type="match status" value="1"/>
</dbReference>
<dbReference type="EMBL" id="JAJEQE010000037">
    <property type="protein sequence ID" value="MCC2149661.1"/>
    <property type="molecule type" value="Genomic_DNA"/>
</dbReference>
<dbReference type="RefSeq" id="WP_248835659.1">
    <property type="nucleotide sequence ID" value="NZ_JAJEQE010000037.1"/>
</dbReference>